<gene>
    <name evidence="2" type="ORF">FKV23_14085</name>
</gene>
<accession>A0A514BUN1</accession>
<dbReference type="KEGG" id="lyj:FKV23_14085"/>
<organism evidence="2 3">
    <name type="scientific">Marilutibacter alkalisoli</name>
    <dbReference type="NCBI Taxonomy" id="2591633"/>
    <lineage>
        <taxon>Bacteria</taxon>
        <taxon>Pseudomonadati</taxon>
        <taxon>Pseudomonadota</taxon>
        <taxon>Gammaproteobacteria</taxon>
        <taxon>Lysobacterales</taxon>
        <taxon>Lysobacteraceae</taxon>
        <taxon>Marilutibacter</taxon>
    </lineage>
</organism>
<keyword evidence="3" id="KW-1185">Reference proteome</keyword>
<feature type="chain" id="PRO_5022242497" description="DUF3558 domain-containing protein" evidence="1">
    <location>
        <begin position="22"/>
        <end position="203"/>
    </location>
</feature>
<dbReference type="AlphaFoldDB" id="A0A514BUN1"/>
<name>A0A514BUN1_9GAMM</name>
<keyword evidence="1" id="KW-0732">Signal</keyword>
<sequence length="203" mass="21322">MPAYCPSISRSLLVGLLVACAACSRGSDASDSAIGVDADLAHLIAQPDPAEAAVAAAPDTGPDPTLIDPCALVTQEEAEAIVKLRLDTPQSFNLGSVRPSCVYPGFPAGPVAKVDVAIGEGAQTLVATDRRLNERDPDAFTAIDDLGDEGWLRRSTVYFRRGETWIVVGAVRLIDETLLHEPLVAAARSADARLLAGEAEHRP</sequence>
<dbReference type="EMBL" id="CP041242">
    <property type="protein sequence ID" value="QDH71090.1"/>
    <property type="molecule type" value="Genomic_DNA"/>
</dbReference>
<feature type="signal peptide" evidence="1">
    <location>
        <begin position="1"/>
        <end position="21"/>
    </location>
</feature>
<dbReference type="OrthoDB" id="3699206at2"/>
<dbReference type="Proteomes" id="UP000317199">
    <property type="component" value="Chromosome"/>
</dbReference>
<protein>
    <recommendedName>
        <fullName evidence="4">DUF3558 domain-containing protein</fullName>
    </recommendedName>
</protein>
<evidence type="ECO:0000256" key="1">
    <source>
        <dbReference type="SAM" id="SignalP"/>
    </source>
</evidence>
<dbReference type="RefSeq" id="WP_141624422.1">
    <property type="nucleotide sequence ID" value="NZ_CP041242.1"/>
</dbReference>
<reference evidence="2 3" key="1">
    <citation type="submission" date="2019-06" db="EMBL/GenBank/DDBJ databases">
        <title>Lysobacter alkalisoli sp. nov. isolated from saline-alkali soil.</title>
        <authorList>
            <person name="Sun J.-Q."/>
            <person name="Xu L."/>
        </authorList>
    </citation>
    <scope>NUCLEOTIDE SEQUENCE [LARGE SCALE GENOMIC DNA]</scope>
    <source>
        <strain evidence="2 3">SJ-36</strain>
    </source>
</reference>
<evidence type="ECO:0000313" key="2">
    <source>
        <dbReference type="EMBL" id="QDH71090.1"/>
    </source>
</evidence>
<evidence type="ECO:0008006" key="4">
    <source>
        <dbReference type="Google" id="ProtNLM"/>
    </source>
</evidence>
<evidence type="ECO:0000313" key="3">
    <source>
        <dbReference type="Proteomes" id="UP000317199"/>
    </source>
</evidence>
<proteinExistence type="predicted"/>